<comment type="caution">
    <text evidence="1">The sequence shown here is derived from an EMBL/GenBank/DDBJ whole genome shotgun (WGS) entry which is preliminary data.</text>
</comment>
<proteinExistence type="predicted"/>
<accession>A0A5N5SQ33</accession>
<gene>
    <name evidence="1" type="ORF">Anas_09810</name>
</gene>
<dbReference type="AlphaFoldDB" id="A0A5N5SQ33"/>
<organism evidence="1 2">
    <name type="scientific">Armadillidium nasatum</name>
    <dbReference type="NCBI Taxonomy" id="96803"/>
    <lineage>
        <taxon>Eukaryota</taxon>
        <taxon>Metazoa</taxon>
        <taxon>Ecdysozoa</taxon>
        <taxon>Arthropoda</taxon>
        <taxon>Crustacea</taxon>
        <taxon>Multicrustacea</taxon>
        <taxon>Malacostraca</taxon>
        <taxon>Eumalacostraca</taxon>
        <taxon>Peracarida</taxon>
        <taxon>Isopoda</taxon>
        <taxon>Oniscidea</taxon>
        <taxon>Crinocheta</taxon>
        <taxon>Armadillidiidae</taxon>
        <taxon>Armadillidium</taxon>
    </lineage>
</organism>
<reference evidence="1 2" key="1">
    <citation type="journal article" date="2019" name="PLoS Biol.">
        <title>Sex chromosomes control vertical transmission of feminizing Wolbachia symbionts in an isopod.</title>
        <authorList>
            <person name="Becking T."/>
            <person name="Chebbi M.A."/>
            <person name="Giraud I."/>
            <person name="Moumen B."/>
            <person name="Laverre T."/>
            <person name="Caubet Y."/>
            <person name="Peccoud J."/>
            <person name="Gilbert C."/>
            <person name="Cordaux R."/>
        </authorList>
    </citation>
    <scope>NUCLEOTIDE SEQUENCE [LARGE SCALE GENOMIC DNA]</scope>
    <source>
        <strain evidence="1">ANa2</strain>
        <tissue evidence="1">Whole body excluding digestive tract and cuticle</tissue>
    </source>
</reference>
<dbReference type="OrthoDB" id="8929676at2759"/>
<keyword evidence="2" id="KW-1185">Reference proteome</keyword>
<protein>
    <submittedName>
        <fullName evidence="1">Uncharacterized protein</fullName>
    </submittedName>
</protein>
<name>A0A5N5SQ33_9CRUS</name>
<feature type="non-terminal residue" evidence="1">
    <location>
        <position position="1"/>
    </location>
</feature>
<sequence>LHPDEVDACLWLPFELTKGIEDGMPFVLENMKNLQYISLNEKGEQVRRNLDPDVLVKKLPPRGTDTERITTGTQYAIEMWVEKKKSSKKNDFQYGKSNL</sequence>
<dbReference type="EMBL" id="SEYY01021782">
    <property type="protein sequence ID" value="KAB7496087.1"/>
    <property type="molecule type" value="Genomic_DNA"/>
</dbReference>
<evidence type="ECO:0000313" key="2">
    <source>
        <dbReference type="Proteomes" id="UP000326759"/>
    </source>
</evidence>
<evidence type="ECO:0000313" key="1">
    <source>
        <dbReference type="EMBL" id="KAB7496087.1"/>
    </source>
</evidence>
<dbReference type="Proteomes" id="UP000326759">
    <property type="component" value="Unassembled WGS sequence"/>
</dbReference>